<reference evidence="8" key="1">
    <citation type="submission" date="2021-03" db="EMBL/GenBank/DDBJ databases">
        <authorList>
            <consortium name="Genoscope - CEA"/>
            <person name="William W."/>
        </authorList>
    </citation>
    <scope>NUCLEOTIDE SEQUENCE</scope>
    <source>
        <strain evidence="8">Doubled-haploid Pahang</strain>
    </source>
</reference>
<dbReference type="AlphaFoldDB" id="A0A804L7K1"/>
<evidence type="ECO:0000256" key="5">
    <source>
        <dbReference type="ARBA" id="ARBA00022833"/>
    </source>
</evidence>
<dbReference type="InterPro" id="IPR000210">
    <property type="entry name" value="BTB/POZ_dom"/>
</dbReference>
<dbReference type="Pfam" id="PF02135">
    <property type="entry name" value="zf-TAZ"/>
    <property type="match status" value="1"/>
</dbReference>
<dbReference type="SMART" id="SM00551">
    <property type="entry name" value="ZnF_TAZ"/>
    <property type="match status" value="1"/>
</dbReference>
<dbReference type="InterPro" id="IPR044513">
    <property type="entry name" value="BT1/2/3/4/5"/>
</dbReference>
<dbReference type="FunFam" id="1.25.40.420:FF:000012">
    <property type="entry name" value="BTB/POZ and TAZ domain-containing protein 2"/>
    <property type="match status" value="1"/>
</dbReference>
<evidence type="ECO:0000256" key="2">
    <source>
        <dbReference type="ARBA" id="ARBA00022723"/>
    </source>
</evidence>
<dbReference type="SMART" id="SM00225">
    <property type="entry name" value="BTB"/>
    <property type="match status" value="1"/>
</dbReference>
<dbReference type="PANTHER" id="PTHR46287:SF4">
    <property type="entry name" value="BTB_POZ AND TAZ DOMAIN-CONTAINING PROTEIN 2"/>
    <property type="match status" value="1"/>
</dbReference>
<dbReference type="Pfam" id="PF00651">
    <property type="entry name" value="BTB"/>
    <property type="match status" value="1"/>
</dbReference>
<evidence type="ECO:0000259" key="7">
    <source>
        <dbReference type="PROSITE" id="PS50097"/>
    </source>
</evidence>
<gene>
    <name evidence="8" type="ORF">GSMUA_11180.1</name>
</gene>
<keyword evidence="6" id="KW-0175">Coiled coil</keyword>
<dbReference type="SUPFAM" id="SSF57933">
    <property type="entry name" value="TAZ domain"/>
    <property type="match status" value="1"/>
</dbReference>
<dbReference type="GO" id="GO:0008270">
    <property type="term" value="F:zinc ion binding"/>
    <property type="evidence" value="ECO:0007669"/>
    <property type="project" value="UniProtKB-KW"/>
</dbReference>
<dbReference type="InterPro" id="IPR035898">
    <property type="entry name" value="TAZ_dom_sf"/>
</dbReference>
<sequence>MGNSRTDPSGGDDADVQILTAGKRRIPVRSKVLAAASPVLESMLDRPQKRGGEGRVIPILGVPHDAVCAFVRLLYSARSCVTPAVEGEEATEVGEHGVHLLVLSHVYQVGWLKRACERALASRLTAEGVVDVLVLARRCDAPWLHLRCLRLIARDYAAVESTEAWRFLQDNDPWLELDILQSLQDAHLRQKRRRRKREEEKVYTELSEAMECLQHICAEGCTEVGPSGRGPPPRDPTHCPNPATCRGLQQLIHHLAACDRKKKPPQQQQQQHGCPRCKRLWQLLRLHSAICVHPDPCKVPLCSQFKQKMEQTKRKAEEEEDEKWKLLVKKVASARVMSHLAKRKRQEGIQNQEAWLKQKLID</sequence>
<dbReference type="GO" id="GO:0042542">
    <property type="term" value="P:response to hydrogen peroxide"/>
    <property type="evidence" value="ECO:0007669"/>
    <property type="project" value="UniProtKB-ARBA"/>
</dbReference>
<evidence type="ECO:0000256" key="3">
    <source>
        <dbReference type="ARBA" id="ARBA00022771"/>
    </source>
</evidence>
<dbReference type="PROSITE" id="PS50097">
    <property type="entry name" value="BTB"/>
    <property type="match status" value="1"/>
</dbReference>
<evidence type="ECO:0000256" key="4">
    <source>
        <dbReference type="ARBA" id="ARBA00022786"/>
    </source>
</evidence>
<dbReference type="Gene3D" id="1.25.40.420">
    <property type="match status" value="1"/>
</dbReference>
<dbReference type="GO" id="GO:0009725">
    <property type="term" value="P:response to hormone"/>
    <property type="evidence" value="ECO:0007669"/>
    <property type="project" value="UniProtKB-ARBA"/>
</dbReference>
<proteinExistence type="predicted"/>
<evidence type="ECO:0000313" key="9">
    <source>
        <dbReference type="EnsemblPlants" id="Ma11_p13780.1"/>
    </source>
</evidence>
<organism evidence="9 10">
    <name type="scientific">Musa acuminata subsp. malaccensis</name>
    <name type="common">Wild banana</name>
    <name type="synonym">Musa malaccensis</name>
    <dbReference type="NCBI Taxonomy" id="214687"/>
    <lineage>
        <taxon>Eukaryota</taxon>
        <taxon>Viridiplantae</taxon>
        <taxon>Streptophyta</taxon>
        <taxon>Embryophyta</taxon>
        <taxon>Tracheophyta</taxon>
        <taxon>Spermatophyta</taxon>
        <taxon>Magnoliopsida</taxon>
        <taxon>Liliopsida</taxon>
        <taxon>Zingiberales</taxon>
        <taxon>Musaceae</taxon>
        <taxon>Musa</taxon>
    </lineage>
</organism>
<dbReference type="SUPFAM" id="SSF54695">
    <property type="entry name" value="POZ domain"/>
    <property type="match status" value="1"/>
</dbReference>
<dbReference type="PANTHER" id="PTHR46287">
    <property type="entry name" value="BTB/POZ AND TAZ DOMAIN-CONTAINING PROTEIN 3-RELATED"/>
    <property type="match status" value="1"/>
</dbReference>
<dbReference type="FunCoup" id="A0A804L7K1">
    <property type="interactions" value="8"/>
</dbReference>
<dbReference type="GO" id="GO:0005634">
    <property type="term" value="C:nucleus"/>
    <property type="evidence" value="ECO:0000318"/>
    <property type="project" value="GO_Central"/>
</dbReference>
<protein>
    <submittedName>
        <fullName evidence="8">(wild Malaysian banana) hypothetical protein</fullName>
    </submittedName>
</protein>
<reference evidence="9" key="2">
    <citation type="submission" date="2021-05" db="UniProtKB">
        <authorList>
            <consortium name="EnsemblPlants"/>
        </authorList>
    </citation>
    <scope>IDENTIFICATION</scope>
    <source>
        <strain evidence="9">subsp. malaccensis</strain>
    </source>
</reference>
<dbReference type="GO" id="GO:0009751">
    <property type="term" value="P:response to salicylic acid"/>
    <property type="evidence" value="ECO:0007669"/>
    <property type="project" value="UniProtKB-ARBA"/>
</dbReference>
<feature type="coiled-coil region" evidence="6">
    <location>
        <begin position="302"/>
        <end position="329"/>
    </location>
</feature>
<dbReference type="Gramene" id="Ma11_t13780.1">
    <property type="protein sequence ID" value="Ma11_p13780.1"/>
    <property type="gene ID" value="Ma11_g13780"/>
</dbReference>
<evidence type="ECO:0000313" key="8">
    <source>
        <dbReference type="EMBL" id="CAG1864510.1"/>
    </source>
</evidence>
<dbReference type="EMBL" id="HG996475">
    <property type="protein sequence ID" value="CAG1864510.1"/>
    <property type="molecule type" value="Genomic_DNA"/>
</dbReference>
<evidence type="ECO:0000256" key="1">
    <source>
        <dbReference type="ARBA" id="ARBA00004906"/>
    </source>
</evidence>
<dbReference type="GO" id="GO:0005516">
    <property type="term" value="F:calmodulin binding"/>
    <property type="evidence" value="ECO:0007669"/>
    <property type="project" value="UniProtKB-ARBA"/>
</dbReference>
<dbReference type="GO" id="GO:0006355">
    <property type="term" value="P:regulation of DNA-templated transcription"/>
    <property type="evidence" value="ECO:0007669"/>
    <property type="project" value="UniProtKB-ARBA"/>
</dbReference>
<feature type="domain" description="BTB" evidence="7">
    <location>
        <begin position="14"/>
        <end position="83"/>
    </location>
</feature>
<dbReference type="OrthoDB" id="6359816at2759"/>
<dbReference type="InterPro" id="IPR011333">
    <property type="entry name" value="SKP1/BTB/POZ_sf"/>
</dbReference>
<dbReference type="Proteomes" id="UP000012960">
    <property type="component" value="Unplaced"/>
</dbReference>
<dbReference type="Gene3D" id="3.30.710.10">
    <property type="entry name" value="Potassium Channel Kv1.1, Chain A"/>
    <property type="match status" value="1"/>
</dbReference>
<evidence type="ECO:0000256" key="6">
    <source>
        <dbReference type="SAM" id="Coils"/>
    </source>
</evidence>
<dbReference type="FunFam" id="1.20.1020.10:FF:000004">
    <property type="entry name" value="BTB/POZ and TAZ domain-containing protein 2"/>
    <property type="match status" value="1"/>
</dbReference>
<dbReference type="OMA" id="KRRQMSC"/>
<dbReference type="Gene3D" id="1.20.1020.10">
    <property type="entry name" value="TAZ domain"/>
    <property type="match status" value="1"/>
</dbReference>
<keyword evidence="10" id="KW-1185">Reference proteome</keyword>
<keyword evidence="3" id="KW-0863">Zinc-finger</keyword>
<dbReference type="InterPro" id="IPR000197">
    <property type="entry name" value="Znf_TAZ"/>
</dbReference>
<accession>A0A804L7K1</accession>
<keyword evidence="2" id="KW-0479">Metal-binding</keyword>
<comment type="pathway">
    <text evidence="1">Protein modification; protein ubiquitination.</text>
</comment>
<keyword evidence="5" id="KW-0862">Zinc</keyword>
<keyword evidence="4" id="KW-0833">Ubl conjugation pathway</keyword>
<dbReference type="InParanoid" id="A0A804L7K1"/>
<evidence type="ECO:0000313" key="10">
    <source>
        <dbReference type="Proteomes" id="UP000012960"/>
    </source>
</evidence>
<name>A0A804L7K1_MUSAM</name>
<dbReference type="EnsemblPlants" id="Ma11_t13780.1">
    <property type="protein sequence ID" value="Ma11_p13780.1"/>
    <property type="gene ID" value="Ma11_g13780"/>
</dbReference>